<keyword evidence="1" id="KW-0808">Transferase</keyword>
<proteinExistence type="predicted"/>
<sequence length="341" mass="37639">MKIHIIAGLAGVFLLSSCNNKEKMLDSLADYNNSKETKGYHFGDQLNLPKEVTDNVETITISFGENETSNLTVDPKFFTLGDNDVTFIIKTKSGETLNQDATINVFAKNPEQNISYAIVAEYPHDPTNFVEGFLMEGNTVYESAGLDGASKLIKYTLGSSTPAITEKQPAEIFSEGCAIVGDKIYQLTYKNKIGFVYDKNSLKKLSQFPLPNVIGEGWGLTYDGKNLVATDGSKNLYFLDVNDPSKVVRTVAVAGHTETYANINELEYHNGFIYSNVWHQPIILKINPATGEAVGKFDFTKLTKENDQGNSEHVLNGIAFKGNNMLVTGKNWAKIYEVAIQ</sequence>
<dbReference type="PANTHER" id="PTHR31270">
    <property type="entry name" value="GLUTAMINYL-PEPTIDE CYCLOTRANSFERASE"/>
    <property type="match status" value="1"/>
</dbReference>
<dbReference type="SUPFAM" id="SSF75011">
    <property type="entry name" value="3-carboxy-cis,cis-mucoante lactonizing enzyme"/>
    <property type="match status" value="1"/>
</dbReference>
<dbReference type="InterPro" id="IPR007788">
    <property type="entry name" value="QCT"/>
</dbReference>
<dbReference type="AlphaFoldDB" id="A0A7Y0AQV8"/>
<dbReference type="PANTHER" id="PTHR31270:SF1">
    <property type="entry name" value="GLUTAMINYL-PEPTIDE CYCLOTRANSFERASE"/>
    <property type="match status" value="1"/>
</dbReference>
<evidence type="ECO:0000313" key="1">
    <source>
        <dbReference type="EMBL" id="NML71826.1"/>
    </source>
</evidence>
<accession>A0A7Y0AQV8</accession>
<dbReference type="Proteomes" id="UP000544054">
    <property type="component" value="Unassembled WGS sequence"/>
</dbReference>
<reference evidence="1 2" key="1">
    <citation type="submission" date="2020-04" db="EMBL/GenBank/DDBJ databases">
        <title>Chryseobacterium sp. RP-3-3 sp. nov., isolated from Jeju soil.</title>
        <authorList>
            <person name="Dahal R.H."/>
        </authorList>
    </citation>
    <scope>NUCLEOTIDE SEQUENCE [LARGE SCALE GENOMIC DNA]</scope>
    <source>
        <strain evidence="1 2">RP-3-3</strain>
    </source>
</reference>
<dbReference type="RefSeq" id="WP_169236346.1">
    <property type="nucleotide sequence ID" value="NZ_JABBGI010000030.1"/>
</dbReference>
<dbReference type="PROSITE" id="PS51257">
    <property type="entry name" value="PROKAR_LIPOPROTEIN"/>
    <property type="match status" value="1"/>
</dbReference>
<organism evidence="1 2">
    <name type="scientific">Chryseobacterium antibioticum</name>
    <dbReference type="NCBI Taxonomy" id="2728847"/>
    <lineage>
        <taxon>Bacteria</taxon>
        <taxon>Pseudomonadati</taxon>
        <taxon>Bacteroidota</taxon>
        <taxon>Flavobacteriia</taxon>
        <taxon>Flavobacteriales</taxon>
        <taxon>Weeksellaceae</taxon>
        <taxon>Chryseobacterium group</taxon>
        <taxon>Chryseobacterium</taxon>
    </lineage>
</organism>
<dbReference type="EMBL" id="JABBGI010000030">
    <property type="protein sequence ID" value="NML71826.1"/>
    <property type="molecule type" value="Genomic_DNA"/>
</dbReference>
<comment type="caution">
    <text evidence="1">The sequence shown here is derived from an EMBL/GenBank/DDBJ whole genome shotgun (WGS) entry which is preliminary data.</text>
</comment>
<evidence type="ECO:0000313" key="2">
    <source>
        <dbReference type="Proteomes" id="UP000544054"/>
    </source>
</evidence>
<dbReference type="Gene3D" id="2.130.10.10">
    <property type="entry name" value="YVTN repeat-like/Quinoprotein amine dehydrogenase"/>
    <property type="match status" value="1"/>
</dbReference>
<gene>
    <name evidence="1" type="ORF">HHL23_18785</name>
</gene>
<name>A0A7Y0AQV8_9FLAO</name>
<dbReference type="Pfam" id="PF05096">
    <property type="entry name" value="Glu_cyclase_2"/>
    <property type="match status" value="1"/>
</dbReference>
<keyword evidence="2" id="KW-1185">Reference proteome</keyword>
<dbReference type="GO" id="GO:0016603">
    <property type="term" value="F:glutaminyl-peptide cyclotransferase activity"/>
    <property type="evidence" value="ECO:0007669"/>
    <property type="project" value="InterPro"/>
</dbReference>
<protein>
    <submittedName>
        <fullName evidence="1">Glutaminyl-peptide cyclotransferase</fullName>
    </submittedName>
</protein>
<dbReference type="InterPro" id="IPR015943">
    <property type="entry name" value="WD40/YVTN_repeat-like_dom_sf"/>
</dbReference>